<feature type="compositionally biased region" description="Polar residues" evidence="1">
    <location>
        <begin position="778"/>
        <end position="828"/>
    </location>
</feature>
<evidence type="ECO:0000313" key="3">
    <source>
        <dbReference type="Proteomes" id="UP000750711"/>
    </source>
</evidence>
<feature type="compositionally biased region" description="Polar residues" evidence="1">
    <location>
        <begin position="606"/>
        <end position="620"/>
    </location>
</feature>
<name>A0A9P8I5R1_9PEZI</name>
<feature type="compositionally biased region" description="Pro residues" evidence="1">
    <location>
        <begin position="762"/>
        <end position="772"/>
    </location>
</feature>
<comment type="caution">
    <text evidence="2">The sequence shown here is derived from an EMBL/GenBank/DDBJ whole genome shotgun (WGS) entry which is preliminary data.</text>
</comment>
<feature type="compositionally biased region" description="Polar residues" evidence="1">
    <location>
        <begin position="1"/>
        <end position="12"/>
    </location>
</feature>
<dbReference type="Proteomes" id="UP000750711">
    <property type="component" value="Unassembled WGS sequence"/>
</dbReference>
<feature type="compositionally biased region" description="Basic and acidic residues" evidence="1">
    <location>
        <begin position="477"/>
        <end position="491"/>
    </location>
</feature>
<keyword evidence="3" id="KW-1185">Reference proteome</keyword>
<feature type="region of interest" description="Disordered" evidence="1">
    <location>
        <begin position="687"/>
        <end position="886"/>
    </location>
</feature>
<accession>A0A9P8I5R1</accession>
<gene>
    <name evidence="2" type="ORF">GP486_007778</name>
</gene>
<feature type="compositionally biased region" description="Basic and acidic residues" evidence="1">
    <location>
        <begin position="134"/>
        <end position="145"/>
    </location>
</feature>
<feature type="compositionally biased region" description="Polar residues" evidence="1">
    <location>
        <begin position="378"/>
        <end position="389"/>
    </location>
</feature>
<protein>
    <submittedName>
        <fullName evidence="2">Uncharacterized protein</fullName>
    </submittedName>
</protein>
<feature type="non-terminal residue" evidence="2">
    <location>
        <position position="912"/>
    </location>
</feature>
<feature type="compositionally biased region" description="Polar residues" evidence="1">
    <location>
        <begin position="736"/>
        <end position="748"/>
    </location>
</feature>
<proteinExistence type="predicted"/>
<feature type="region of interest" description="Disordered" evidence="1">
    <location>
        <begin position="606"/>
        <end position="646"/>
    </location>
</feature>
<dbReference type="EMBL" id="JAGHQM010002420">
    <property type="protein sequence ID" value="KAH0548678.1"/>
    <property type="molecule type" value="Genomic_DNA"/>
</dbReference>
<evidence type="ECO:0000313" key="2">
    <source>
        <dbReference type="EMBL" id="KAH0548678.1"/>
    </source>
</evidence>
<feature type="compositionally biased region" description="Polar residues" evidence="1">
    <location>
        <begin position="456"/>
        <end position="474"/>
    </location>
</feature>
<sequence>MQSRSLDQTSPHPRTPSDPRSARLWSNVETLSYPITLSSDTLPYSAADQTLRHESVVEPSHTQQSALSPTMGQSASSPREEPPGRDHRRLSHILERTRPHRQTVLAAHHESVVERSEATAPSVLSLTMGQNPSSRREEPPEREHRRLSQIFLERTRPHRQTSLEGDFRRHTLYNPLGGRPSRGQGHMQPDSISTLGQETLSLNGSSDESEIGVGIDRLLARRSTTVDATMSGVGEADAIQLEDASGDVRMSDVPEHTPTEHSRYRRRASYLSRLIHRPNSSHFNSEHHEAATGPDEYSRLAHILRRNQRREHRDTHSRSSVLHPNSSRGSPSPPTRRRNVTSISRPIPLPSHSWSSQEGMTLTPLPAFDPVEPPTSAVGPSNSPIPFSTRNSRLSRVRNSVSMALPTLFHHPTRPNETPITNISAPRRPSRVAFSEDPNPYLPRPTTPNLDMYDSPSGSPIFSPTPRSDNSRPTSDPGDRTPPRLREERRLPGLLDEDEDDEGRTRLRPGEDQAAMLSRLLSVAAAATAASLVGGTEQAILEAQDVAGGSGDGSFEGFLQNLRNGRLASALRNGGYETGGGTPSTSSGDGNLAPLNFFRMFRFGHSSASNTQNSGTATPQNEERSGQDDEPAQHTPASNGPQGSEGRMVPVIIVGIRSMPPRIFSNRDEGFASPFLDALSDLPFPIPRGLSREGPGGFLRRTDRSRFAREQRSRRAAMAGAGGSFTNYDSQRHQRTSGSFRQQSDSTPPSEPTIPSALSESPPGPHPPPSTPAEPGFSTFSSGESTPNRRPSTSTAGGSHQPTTSQDDRSSTSWEAVPDSTSEDGNAPSSSTRSRRLSESEFIRNRTFGSGSSRRNGIIGGSGTPVDHLDNTQPRSNSSGSSEGPRSWIIYVLGGSYPENHPILTTPSLFTD</sequence>
<feature type="compositionally biased region" description="Basic and acidic residues" evidence="1">
    <location>
        <begin position="700"/>
        <end position="713"/>
    </location>
</feature>
<evidence type="ECO:0000256" key="1">
    <source>
        <dbReference type="SAM" id="MobiDB-lite"/>
    </source>
</evidence>
<reference evidence="2" key="1">
    <citation type="submission" date="2021-03" db="EMBL/GenBank/DDBJ databases">
        <title>Comparative genomics and phylogenomic investigation of the class Geoglossomycetes provide insights into ecological specialization and systematics.</title>
        <authorList>
            <person name="Melie T."/>
            <person name="Pirro S."/>
            <person name="Miller A.N."/>
            <person name="Quandt A."/>
        </authorList>
    </citation>
    <scope>NUCLEOTIDE SEQUENCE</scope>
    <source>
        <strain evidence="2">CAQ_001_2017</strain>
    </source>
</reference>
<feature type="compositionally biased region" description="Polar residues" evidence="1">
    <location>
        <begin position="60"/>
        <end position="77"/>
    </location>
</feature>
<feature type="compositionally biased region" description="Low complexity" evidence="1">
    <location>
        <begin position="874"/>
        <end position="886"/>
    </location>
</feature>
<dbReference type="AlphaFoldDB" id="A0A9P8I5R1"/>
<organism evidence="2 3">
    <name type="scientific">Trichoglossum hirsutum</name>
    <dbReference type="NCBI Taxonomy" id="265104"/>
    <lineage>
        <taxon>Eukaryota</taxon>
        <taxon>Fungi</taxon>
        <taxon>Dikarya</taxon>
        <taxon>Ascomycota</taxon>
        <taxon>Pezizomycotina</taxon>
        <taxon>Geoglossomycetes</taxon>
        <taxon>Geoglossales</taxon>
        <taxon>Geoglossaceae</taxon>
        <taxon>Trichoglossum</taxon>
    </lineage>
</organism>
<feature type="region of interest" description="Disordered" evidence="1">
    <location>
        <begin position="1"/>
        <end position="23"/>
    </location>
</feature>
<feature type="region of interest" description="Disordered" evidence="1">
    <location>
        <begin position="49"/>
        <end position="86"/>
    </location>
</feature>
<feature type="region of interest" description="Disordered" evidence="1">
    <location>
        <begin position="407"/>
        <end position="509"/>
    </location>
</feature>
<feature type="region of interest" description="Disordered" evidence="1">
    <location>
        <begin position="126"/>
        <end position="145"/>
    </location>
</feature>
<feature type="region of interest" description="Disordered" evidence="1">
    <location>
        <begin position="278"/>
        <end position="393"/>
    </location>
</feature>
<feature type="compositionally biased region" description="Polar residues" evidence="1">
    <location>
        <begin position="415"/>
        <end position="424"/>
    </location>
</feature>